<protein>
    <submittedName>
        <fullName evidence="2">SCAN domain-containing protein 3-like</fullName>
    </submittedName>
</protein>
<dbReference type="RefSeq" id="XP_013776298.1">
    <property type="nucleotide sequence ID" value="XM_013920844.1"/>
</dbReference>
<accession>A0ABM1B7D2</accession>
<name>A0ABM1B7D2_LIMPO</name>
<feature type="non-terminal residue" evidence="2">
    <location>
        <position position="274"/>
    </location>
</feature>
<organism evidence="1 2">
    <name type="scientific">Limulus polyphemus</name>
    <name type="common">Atlantic horseshoe crab</name>
    <dbReference type="NCBI Taxonomy" id="6850"/>
    <lineage>
        <taxon>Eukaryota</taxon>
        <taxon>Metazoa</taxon>
        <taxon>Ecdysozoa</taxon>
        <taxon>Arthropoda</taxon>
        <taxon>Chelicerata</taxon>
        <taxon>Merostomata</taxon>
        <taxon>Xiphosura</taxon>
        <taxon>Limulidae</taxon>
        <taxon>Limulus</taxon>
    </lineage>
</organism>
<dbReference type="Proteomes" id="UP000694941">
    <property type="component" value="Unplaced"/>
</dbReference>
<sequence length="274" mass="31298">MNEIIHGQKYADELRKIPLSNDTVGRQILEISNDQFEQLIGRIKESSKFAIQLDEWTDITNMAQHMSGIVTITVSTKIYCSLGHQKDVQRVRQFFKEVGLEWNNCVGVCTDGAAAMTGRIVGFQVKLKSANNEPTTFTHCMTHRETLLAKKISADLNMVLQDAVKVINFIKSCALNSRLLFQHIFTANRSAMAVKETSFETALRVKNEMVCLKNHFREYFRPELDWIQKPFIVEMKQVKHLSLKAQEELAELSCDSNLKLGVKVKFPILSELEM</sequence>
<evidence type="ECO:0000313" key="2">
    <source>
        <dbReference type="RefSeq" id="XP_013776298.1"/>
    </source>
</evidence>
<dbReference type="PANTHER" id="PTHR45913">
    <property type="entry name" value="EPM2A-INTERACTING PROTEIN 1"/>
    <property type="match status" value="1"/>
</dbReference>
<dbReference type="GeneID" id="106461057"/>
<gene>
    <name evidence="2" type="primary">LOC106461057</name>
</gene>
<dbReference type="PANTHER" id="PTHR45913:SF19">
    <property type="entry name" value="LOW QUALITY PROTEIN: ZINC FINGER BED DOMAIN-CONTAINING PROTEIN 5-LIKE"/>
    <property type="match status" value="1"/>
</dbReference>
<evidence type="ECO:0000313" key="1">
    <source>
        <dbReference type="Proteomes" id="UP000694941"/>
    </source>
</evidence>
<reference evidence="2" key="1">
    <citation type="submission" date="2025-08" db="UniProtKB">
        <authorList>
            <consortium name="RefSeq"/>
        </authorList>
    </citation>
    <scope>IDENTIFICATION</scope>
    <source>
        <tissue evidence="2">Muscle</tissue>
    </source>
</reference>
<proteinExistence type="predicted"/>
<keyword evidence="1" id="KW-1185">Reference proteome</keyword>